<dbReference type="InterPro" id="IPR014710">
    <property type="entry name" value="RmlC-like_jellyroll"/>
</dbReference>
<dbReference type="PANTHER" id="PTHR40112">
    <property type="entry name" value="H2HPP ISOMERASE"/>
    <property type="match status" value="1"/>
</dbReference>
<organism evidence="2 3">
    <name type="scientific">Marivita lacus</name>
    <dbReference type="NCBI Taxonomy" id="1323742"/>
    <lineage>
        <taxon>Bacteria</taxon>
        <taxon>Pseudomonadati</taxon>
        <taxon>Pseudomonadota</taxon>
        <taxon>Alphaproteobacteria</taxon>
        <taxon>Rhodobacterales</taxon>
        <taxon>Roseobacteraceae</taxon>
        <taxon>Marivita</taxon>
    </lineage>
</organism>
<dbReference type="RefSeq" id="WP_188483660.1">
    <property type="nucleotide sequence ID" value="NZ_BMFC01000013.1"/>
</dbReference>
<dbReference type="InterPro" id="IPR013096">
    <property type="entry name" value="Cupin_2"/>
</dbReference>
<evidence type="ECO:0000313" key="2">
    <source>
        <dbReference type="EMBL" id="GGC17704.1"/>
    </source>
</evidence>
<evidence type="ECO:0000259" key="1">
    <source>
        <dbReference type="Pfam" id="PF07883"/>
    </source>
</evidence>
<gene>
    <name evidence="2" type="ORF">GCM10011363_37830</name>
</gene>
<dbReference type="InterPro" id="IPR011051">
    <property type="entry name" value="RmlC_Cupin_sf"/>
</dbReference>
<dbReference type="Proteomes" id="UP000645462">
    <property type="component" value="Unassembled WGS sequence"/>
</dbReference>
<dbReference type="InterPro" id="IPR052535">
    <property type="entry name" value="Bacilysin_H2HPP_isomerase"/>
</dbReference>
<protein>
    <recommendedName>
        <fullName evidence="1">Cupin type-2 domain-containing protein</fullName>
    </recommendedName>
</protein>
<evidence type="ECO:0000313" key="3">
    <source>
        <dbReference type="Proteomes" id="UP000645462"/>
    </source>
</evidence>
<dbReference type="EMBL" id="BMFC01000013">
    <property type="protein sequence ID" value="GGC17704.1"/>
    <property type="molecule type" value="Genomic_DNA"/>
</dbReference>
<reference evidence="3" key="1">
    <citation type="journal article" date="2019" name="Int. J. Syst. Evol. Microbiol.">
        <title>The Global Catalogue of Microorganisms (GCM) 10K type strain sequencing project: providing services to taxonomists for standard genome sequencing and annotation.</title>
        <authorList>
            <consortium name="The Broad Institute Genomics Platform"/>
            <consortium name="The Broad Institute Genome Sequencing Center for Infectious Disease"/>
            <person name="Wu L."/>
            <person name="Ma J."/>
        </authorList>
    </citation>
    <scope>NUCLEOTIDE SEQUENCE [LARGE SCALE GENOMIC DNA]</scope>
    <source>
        <strain evidence="3">CGMCC 1.12478</strain>
    </source>
</reference>
<dbReference type="PANTHER" id="PTHR40112:SF1">
    <property type="entry name" value="H2HPP ISOMERASE"/>
    <property type="match status" value="1"/>
</dbReference>
<dbReference type="Pfam" id="PF07883">
    <property type="entry name" value="Cupin_2"/>
    <property type="match status" value="1"/>
</dbReference>
<name>A0ABQ1L1H2_9RHOB</name>
<comment type="caution">
    <text evidence="2">The sequence shown here is derived from an EMBL/GenBank/DDBJ whole genome shotgun (WGS) entry which is preliminary data.</text>
</comment>
<dbReference type="Gene3D" id="2.60.120.10">
    <property type="entry name" value="Jelly Rolls"/>
    <property type="match status" value="1"/>
</dbReference>
<proteinExistence type="predicted"/>
<accession>A0ABQ1L1H2</accession>
<sequence>MRFPTFFDAMPALDVPFPEDVVTSHAVCSDAGLVAFFRFHKDMDLPPHAHGPQWGTVIAGEIVFTIGGETRAYRPGDSYDIPAGVEHGARIRAGTIVVDVFAEADRYPLKAR</sequence>
<keyword evidence="3" id="KW-1185">Reference proteome</keyword>
<dbReference type="SUPFAM" id="SSF51182">
    <property type="entry name" value="RmlC-like cupins"/>
    <property type="match status" value="1"/>
</dbReference>
<feature type="domain" description="Cupin type-2" evidence="1">
    <location>
        <begin position="46"/>
        <end position="92"/>
    </location>
</feature>